<evidence type="ECO:0000256" key="3">
    <source>
        <dbReference type="ARBA" id="ARBA00022989"/>
    </source>
</evidence>
<organism evidence="6 7">
    <name type="scientific">Mucilaginibacter gossypiicola</name>
    <dbReference type="NCBI Taxonomy" id="551995"/>
    <lineage>
        <taxon>Bacteria</taxon>
        <taxon>Pseudomonadati</taxon>
        <taxon>Bacteroidota</taxon>
        <taxon>Sphingobacteriia</taxon>
        <taxon>Sphingobacteriales</taxon>
        <taxon>Sphingobacteriaceae</taxon>
        <taxon>Mucilaginibacter</taxon>
    </lineage>
</organism>
<feature type="transmembrane region" description="Helical" evidence="5">
    <location>
        <begin position="96"/>
        <end position="115"/>
    </location>
</feature>
<keyword evidence="4 5" id="KW-0472">Membrane</keyword>
<evidence type="ECO:0000256" key="1">
    <source>
        <dbReference type="ARBA" id="ARBA00004141"/>
    </source>
</evidence>
<keyword evidence="3 5" id="KW-1133">Transmembrane helix</keyword>
<name>A0A1H8M0T5_9SPHI</name>
<feature type="transmembrane region" description="Helical" evidence="5">
    <location>
        <begin position="72"/>
        <end position="90"/>
    </location>
</feature>
<protein>
    <submittedName>
        <fullName evidence="6">DoxX-like family protein</fullName>
    </submittedName>
</protein>
<gene>
    <name evidence="6" type="ORF">SAMN05192574_105339</name>
</gene>
<comment type="subcellular location">
    <subcellularLocation>
        <location evidence="1">Membrane</location>
        <topology evidence="1">Multi-pass membrane protein</topology>
    </subcellularLocation>
</comment>
<dbReference type="GO" id="GO:0016020">
    <property type="term" value="C:membrane"/>
    <property type="evidence" value="ECO:0007669"/>
    <property type="project" value="UniProtKB-SubCell"/>
</dbReference>
<dbReference type="EMBL" id="FOCL01000005">
    <property type="protein sequence ID" value="SEO10985.1"/>
    <property type="molecule type" value="Genomic_DNA"/>
</dbReference>
<dbReference type="STRING" id="551995.SAMN05192574_105339"/>
<feature type="transmembrane region" description="Helical" evidence="5">
    <location>
        <begin position="7"/>
        <end position="28"/>
    </location>
</feature>
<evidence type="ECO:0000256" key="4">
    <source>
        <dbReference type="ARBA" id="ARBA00023136"/>
    </source>
</evidence>
<sequence length="124" mass="14120">MKQKKLIYWATTGLVVAGMLLSVVNYFFNPELKVAYAHIGFPDWFRIELGIAKLCGALALAIPVVRPLIKEWAYFGFFVNFSSAILAHYMVHDPLFNLAAPFIMLVLVIISYISYHSINKHEIK</sequence>
<feature type="transmembrane region" description="Helical" evidence="5">
    <location>
        <begin position="44"/>
        <end position="65"/>
    </location>
</feature>
<keyword evidence="2 5" id="KW-0812">Transmembrane</keyword>
<dbReference type="RefSeq" id="WP_091212186.1">
    <property type="nucleotide sequence ID" value="NZ_FOCL01000005.1"/>
</dbReference>
<reference evidence="7" key="1">
    <citation type="submission" date="2016-10" db="EMBL/GenBank/DDBJ databases">
        <authorList>
            <person name="Varghese N."/>
            <person name="Submissions S."/>
        </authorList>
    </citation>
    <scope>NUCLEOTIDE SEQUENCE [LARGE SCALE GENOMIC DNA]</scope>
    <source>
        <strain evidence="7">Gh-48</strain>
    </source>
</reference>
<dbReference type="Proteomes" id="UP000198942">
    <property type="component" value="Unassembled WGS sequence"/>
</dbReference>
<evidence type="ECO:0000313" key="6">
    <source>
        <dbReference type="EMBL" id="SEO10985.1"/>
    </source>
</evidence>
<evidence type="ECO:0000313" key="7">
    <source>
        <dbReference type="Proteomes" id="UP000198942"/>
    </source>
</evidence>
<proteinExistence type="predicted"/>
<dbReference type="OrthoDB" id="7960583at2"/>
<dbReference type="AlphaFoldDB" id="A0A1H8M0T5"/>
<evidence type="ECO:0000256" key="2">
    <source>
        <dbReference type="ARBA" id="ARBA00022692"/>
    </source>
</evidence>
<keyword evidence="7" id="KW-1185">Reference proteome</keyword>
<dbReference type="InterPro" id="IPR032808">
    <property type="entry name" value="DoxX"/>
</dbReference>
<accession>A0A1H8M0T5</accession>
<evidence type="ECO:0000256" key="5">
    <source>
        <dbReference type="SAM" id="Phobius"/>
    </source>
</evidence>
<dbReference type="Pfam" id="PF13564">
    <property type="entry name" value="DoxX_2"/>
    <property type="match status" value="1"/>
</dbReference>